<dbReference type="EMBL" id="JAKNHQ010000002">
    <property type="protein sequence ID" value="MCG4609660.1"/>
    <property type="molecule type" value="Genomic_DNA"/>
</dbReference>
<accession>A0ABS9MFS4</accession>
<evidence type="ECO:0000313" key="2">
    <source>
        <dbReference type="Proteomes" id="UP001298681"/>
    </source>
</evidence>
<sequence>MKLYDISVGEFVNLLEHAKGNIYLVTGEGVSFGMNSKLAQLYGIKMLLEDSKDNKISPEIIVEDKEDEEMFCRYWMSRCAKVSGWTKT</sequence>
<keyword evidence="2" id="KW-1185">Reference proteome</keyword>
<reference evidence="1 2" key="1">
    <citation type="submission" date="2022-01" db="EMBL/GenBank/DDBJ databases">
        <title>Collection of gut derived symbiotic bacterial strains cultured from healthy donors.</title>
        <authorList>
            <person name="Lin H."/>
            <person name="Kohout C."/>
            <person name="Waligurski E."/>
            <person name="Pamer E.G."/>
        </authorList>
    </citation>
    <scope>NUCLEOTIDE SEQUENCE [LARGE SCALE GENOMIC DNA]</scope>
    <source>
        <strain evidence="1 2">DFI.7.58</strain>
    </source>
</reference>
<protein>
    <submittedName>
        <fullName evidence="1">Uncharacterized protein</fullName>
    </submittedName>
</protein>
<evidence type="ECO:0000313" key="1">
    <source>
        <dbReference type="EMBL" id="MCG4609660.1"/>
    </source>
</evidence>
<dbReference type="Proteomes" id="UP001298681">
    <property type="component" value="Unassembled WGS sequence"/>
</dbReference>
<name>A0ABS9MFS4_9FIRM</name>
<gene>
    <name evidence="1" type="ORF">L0P57_01695</name>
</gene>
<comment type="caution">
    <text evidence="1">The sequence shown here is derived from an EMBL/GenBank/DDBJ whole genome shotgun (WGS) entry which is preliminary data.</text>
</comment>
<organism evidence="1 2">
    <name type="scientific">Anaeromassilibacillus senegalensis</name>
    <dbReference type="NCBI Taxonomy" id="1673717"/>
    <lineage>
        <taxon>Bacteria</taxon>
        <taxon>Bacillati</taxon>
        <taxon>Bacillota</taxon>
        <taxon>Clostridia</taxon>
        <taxon>Eubacteriales</taxon>
        <taxon>Acutalibacteraceae</taxon>
        <taxon>Anaeromassilibacillus</taxon>
    </lineage>
</organism>
<dbReference type="RefSeq" id="WP_087228964.1">
    <property type="nucleotide sequence ID" value="NZ_JAKNHQ010000002.1"/>
</dbReference>
<proteinExistence type="predicted"/>